<dbReference type="Proteomes" id="UP000229805">
    <property type="component" value="Unassembled WGS sequence"/>
</dbReference>
<protein>
    <submittedName>
        <fullName evidence="1">Uncharacterized protein</fullName>
    </submittedName>
</protein>
<accession>A0A2M7UIA5</accession>
<dbReference type="AlphaFoldDB" id="A0A2M7UIA5"/>
<dbReference type="EMBL" id="PFOG01000076">
    <property type="protein sequence ID" value="PIZ70942.1"/>
    <property type="molecule type" value="Genomic_DNA"/>
</dbReference>
<proteinExistence type="predicted"/>
<gene>
    <name evidence="1" type="ORF">COY11_01935</name>
</gene>
<evidence type="ECO:0000313" key="1">
    <source>
        <dbReference type="EMBL" id="PIZ70942.1"/>
    </source>
</evidence>
<reference evidence="2" key="1">
    <citation type="submission" date="2017-09" db="EMBL/GenBank/DDBJ databases">
        <title>Depth-based differentiation of microbial function through sediment-hosted aquifers and enrichment of novel symbionts in the deep terrestrial subsurface.</title>
        <authorList>
            <person name="Probst A.J."/>
            <person name="Ladd B."/>
            <person name="Jarett J.K."/>
            <person name="Geller-Mcgrath D.E."/>
            <person name="Sieber C.M.K."/>
            <person name="Emerson J.B."/>
            <person name="Anantharaman K."/>
            <person name="Thomas B.C."/>
            <person name="Malmstrom R."/>
            <person name="Stieglmeier M."/>
            <person name="Klingl A."/>
            <person name="Woyke T."/>
            <person name="Ryan C.M."/>
            <person name="Banfield J.F."/>
        </authorList>
    </citation>
    <scope>NUCLEOTIDE SEQUENCE [LARGE SCALE GENOMIC DNA]</scope>
</reference>
<sequence length="150" mass="17203">MPEKNPSNERMLGKMPENEKQAVLREMLEEFAGKDFELKILRGLAREKTPDEMKIIDLVNERSNEVLAKYELPESIVPPIIFVSLIKMIGGWAIKTLFLCRLSKLSQCGILVRIQVLPPSGSTSFFILSHSTPFRWRLEKEKCRLFIGLA</sequence>
<name>A0A2M7UIA5_9BACT</name>
<organism evidence="1 2">
    <name type="scientific">Candidatus Portnoybacteria bacterium CG_4_10_14_0_2_um_filter_44_20</name>
    <dbReference type="NCBI Taxonomy" id="1974799"/>
    <lineage>
        <taxon>Bacteria</taxon>
        <taxon>Candidatus Portnoyibacteriota</taxon>
    </lineage>
</organism>
<evidence type="ECO:0000313" key="2">
    <source>
        <dbReference type="Proteomes" id="UP000229805"/>
    </source>
</evidence>
<comment type="caution">
    <text evidence="1">The sequence shown here is derived from an EMBL/GenBank/DDBJ whole genome shotgun (WGS) entry which is preliminary data.</text>
</comment>